<dbReference type="Gene3D" id="1.10.1760.20">
    <property type="match status" value="1"/>
</dbReference>
<dbReference type="Pfam" id="PF07456">
    <property type="entry name" value="Hpre_diP_synt_I"/>
    <property type="match status" value="1"/>
</dbReference>
<keyword evidence="3" id="KW-1185">Reference proteome</keyword>
<gene>
    <name evidence="2" type="ORF">Q9291_00500</name>
</gene>
<dbReference type="InterPro" id="IPR014535">
    <property type="entry name" value="Hpre_diP_synt_I"/>
</dbReference>
<dbReference type="Proteomes" id="UP001225906">
    <property type="component" value="Unassembled WGS sequence"/>
</dbReference>
<keyword evidence="1" id="KW-0812">Transmembrane</keyword>
<accession>A0ABT9JP01</accession>
<feature type="transmembrane region" description="Helical" evidence="1">
    <location>
        <begin position="78"/>
        <end position="100"/>
    </location>
</feature>
<feature type="transmembrane region" description="Helical" evidence="1">
    <location>
        <begin position="15"/>
        <end position="36"/>
    </location>
</feature>
<feature type="transmembrane region" description="Helical" evidence="1">
    <location>
        <begin position="106"/>
        <end position="128"/>
    </location>
</feature>
<evidence type="ECO:0000313" key="2">
    <source>
        <dbReference type="EMBL" id="MDP8566313.1"/>
    </source>
</evidence>
<name>A0ABT9JP01_9PROT</name>
<proteinExistence type="predicted"/>
<comment type="caution">
    <text evidence="2">The sequence shown here is derived from an EMBL/GenBank/DDBJ whole genome shotgun (WGS) entry which is preliminary data.</text>
</comment>
<keyword evidence="1" id="KW-1133">Transmembrane helix</keyword>
<evidence type="ECO:0000313" key="3">
    <source>
        <dbReference type="Proteomes" id="UP001225906"/>
    </source>
</evidence>
<organism evidence="2 3">
    <name type="scientific">Methylophilus aquaticus</name>
    <dbReference type="NCBI Taxonomy" id="1971610"/>
    <lineage>
        <taxon>Bacteria</taxon>
        <taxon>Pseudomonadati</taxon>
        <taxon>Pseudomonadota</taxon>
        <taxon>Betaproteobacteria</taxon>
        <taxon>Nitrosomonadales</taxon>
        <taxon>Methylophilaceae</taxon>
        <taxon>Methylophilus</taxon>
    </lineage>
</organism>
<protein>
    <submittedName>
        <fullName evidence="2">Gx transporter family protein</fullName>
    </submittedName>
</protein>
<dbReference type="PIRSF" id="PIRSF027391">
    <property type="entry name" value="Hpre_diP_synt_I"/>
    <property type="match status" value="1"/>
</dbReference>
<feature type="transmembrane region" description="Helical" evidence="1">
    <location>
        <begin position="42"/>
        <end position="66"/>
    </location>
</feature>
<dbReference type="InterPro" id="IPR010898">
    <property type="entry name" value="Hpre_diP_synth_I"/>
</dbReference>
<dbReference type="RefSeq" id="WP_306388021.1">
    <property type="nucleotide sequence ID" value="NZ_JAVCAP010000001.1"/>
</dbReference>
<keyword evidence="1" id="KW-0472">Membrane</keyword>
<evidence type="ECO:0000256" key="1">
    <source>
        <dbReference type="SAM" id="Phobius"/>
    </source>
</evidence>
<feature type="transmembrane region" description="Helical" evidence="1">
    <location>
        <begin position="140"/>
        <end position="165"/>
    </location>
</feature>
<reference evidence="3" key="1">
    <citation type="journal article" date="2019" name="Int. J. Syst. Evol. Microbiol.">
        <title>The Global Catalogue of Microorganisms (GCM) 10K type strain sequencing project: providing services to taxonomists for standard genome sequencing and annotation.</title>
        <authorList>
            <consortium name="The Broad Institute Genomics Platform"/>
            <consortium name="The Broad Institute Genome Sequencing Center for Infectious Disease"/>
            <person name="Wu L."/>
            <person name="Ma J."/>
        </authorList>
    </citation>
    <scope>NUCLEOTIDE SEQUENCE [LARGE SCALE GENOMIC DNA]</scope>
    <source>
        <strain evidence="3">VKM B-3159</strain>
    </source>
</reference>
<dbReference type="EMBL" id="JAVCAP010000001">
    <property type="protein sequence ID" value="MDP8566313.1"/>
    <property type="molecule type" value="Genomic_DNA"/>
</dbReference>
<sequence length="172" mass="18367">MQSISLTITDRDRQIAGLTTLAISLHLLEATFPSLLPGVKPGIANIVVLFVLYRYGFATAASVSLLRVLAGSLLFGQLLTPTFFLSMTGALTSLVALWLASRLPASYFSAVSLSILAAMAHITGQLLMVRLWLIPVPQTFLLLPPLLMASIVFGLANGLIVAYLLNGRDARG</sequence>